<dbReference type="Proteomes" id="UP000005291">
    <property type="component" value="Unassembled WGS sequence"/>
</dbReference>
<proteinExistence type="predicted"/>
<accession>I4HPJ2</accession>
<reference evidence="1 2" key="1">
    <citation type="submission" date="2012-04" db="EMBL/GenBank/DDBJ databases">
        <authorList>
            <person name="Genoscope - CEA"/>
        </authorList>
    </citation>
    <scope>NUCLEOTIDE SEQUENCE [LARGE SCALE GENOMIC DNA]</scope>
    <source>
        <strain evidence="1 2">9808</strain>
    </source>
</reference>
<organism evidence="1 2">
    <name type="scientific">Microcystis aeruginosa PCC 9808</name>
    <dbReference type="NCBI Taxonomy" id="1160284"/>
    <lineage>
        <taxon>Bacteria</taxon>
        <taxon>Bacillati</taxon>
        <taxon>Cyanobacteriota</taxon>
        <taxon>Cyanophyceae</taxon>
        <taxon>Oscillatoriophycideae</taxon>
        <taxon>Chroococcales</taxon>
        <taxon>Microcystaceae</taxon>
        <taxon>Microcystis</taxon>
    </lineage>
</organism>
<name>I4HPJ2_MICAE</name>
<dbReference type="Gene3D" id="3.40.190.10">
    <property type="entry name" value="Periplasmic binding protein-like II"/>
    <property type="match status" value="2"/>
</dbReference>
<dbReference type="HOGENOM" id="CLU_543814_0_0_3"/>
<dbReference type="RefSeq" id="WP_002793256.1">
    <property type="nucleotide sequence ID" value="NZ_HE973588.1"/>
</dbReference>
<dbReference type="EMBL" id="CAIN01000145">
    <property type="protein sequence ID" value="CCI23966.1"/>
    <property type="molecule type" value="Genomic_DNA"/>
</dbReference>
<comment type="caution">
    <text evidence="1">The sequence shown here is derived from an EMBL/GenBank/DDBJ whole genome shotgun (WGS) entry which is preliminary data.</text>
</comment>
<sequence length="501" mass="57320">MPKLQEVKIIQIDFYFIYLPFYYAKSKNFWSSKLGNYRFDYANKSAKTDKQVIENLMNSNGSDIFFAIADPASIFEYQAQHDAKDIVILAALLTNAAFWAVDHDNHTVENLQHLDQFDRIVAYEEGTTSHRIARTINPQKTQSVTPKTEIGVLTQGNRQESVIVLTPDLVGLEKTLFDNNEYQVKLNVGSTTEFDEVLITALITRRDVINHHPELVEEVLKGIQRACYLVQIDDEGSVEFADHFADIHPLEEKTPRTKKILKNALYRANCCRVFPSAITITEAQWKRAAQAFWRAKGEEFTQEVENKANRIYKNNIEPYCDYSRNATKAVLITMSKVPIQNDTFTPKQILSIMSNLPNHLKYLLIPVLLILAILPIRGSDSIIIDLKNWVITLMNHPDPSPINPDPYPSVSVSMRLKWRGTNEPIQNAYITFFDGAKPIEEAATRTNSEGNFTVSLPKKTIKCEVKHQDLFNKIESFDLLLLSHTGNEINIPEKQFQKRKN</sequence>
<protein>
    <submittedName>
        <fullName evidence="1">Uncharacterized protein</fullName>
    </submittedName>
</protein>
<dbReference type="AlphaFoldDB" id="I4HPJ2"/>
<evidence type="ECO:0000313" key="2">
    <source>
        <dbReference type="Proteomes" id="UP000005291"/>
    </source>
</evidence>
<evidence type="ECO:0000313" key="1">
    <source>
        <dbReference type="EMBL" id="CCI23966.1"/>
    </source>
</evidence>
<gene>
    <name evidence="1" type="ORF">MICAG_2290013</name>
</gene>